<dbReference type="AlphaFoldDB" id="A0A8K0S7Q4"/>
<gene>
    <name evidence="2" type="ORF">B0I35DRAFT_195887</name>
</gene>
<evidence type="ECO:0000313" key="2">
    <source>
        <dbReference type="EMBL" id="KAH7302984.1"/>
    </source>
</evidence>
<reference evidence="2" key="1">
    <citation type="journal article" date="2021" name="Nat. Commun.">
        <title>Genetic determinants of endophytism in the Arabidopsis root mycobiome.</title>
        <authorList>
            <person name="Mesny F."/>
            <person name="Miyauchi S."/>
            <person name="Thiergart T."/>
            <person name="Pickel B."/>
            <person name="Atanasova L."/>
            <person name="Karlsson M."/>
            <person name="Huettel B."/>
            <person name="Barry K.W."/>
            <person name="Haridas S."/>
            <person name="Chen C."/>
            <person name="Bauer D."/>
            <person name="Andreopoulos W."/>
            <person name="Pangilinan J."/>
            <person name="LaButti K."/>
            <person name="Riley R."/>
            <person name="Lipzen A."/>
            <person name="Clum A."/>
            <person name="Drula E."/>
            <person name="Henrissat B."/>
            <person name="Kohler A."/>
            <person name="Grigoriev I.V."/>
            <person name="Martin F.M."/>
            <person name="Hacquard S."/>
        </authorList>
    </citation>
    <scope>NUCLEOTIDE SEQUENCE</scope>
    <source>
        <strain evidence="2">MPI-CAGE-CH-0235</strain>
    </source>
</reference>
<evidence type="ECO:0000256" key="1">
    <source>
        <dbReference type="SAM" id="MobiDB-lite"/>
    </source>
</evidence>
<keyword evidence="3" id="KW-1185">Reference proteome</keyword>
<organism evidence="2 3">
    <name type="scientific">Stachybotrys elegans</name>
    <dbReference type="NCBI Taxonomy" id="80388"/>
    <lineage>
        <taxon>Eukaryota</taxon>
        <taxon>Fungi</taxon>
        <taxon>Dikarya</taxon>
        <taxon>Ascomycota</taxon>
        <taxon>Pezizomycotina</taxon>
        <taxon>Sordariomycetes</taxon>
        <taxon>Hypocreomycetidae</taxon>
        <taxon>Hypocreales</taxon>
        <taxon>Stachybotryaceae</taxon>
        <taxon>Stachybotrys</taxon>
    </lineage>
</organism>
<comment type="caution">
    <text evidence="2">The sequence shown here is derived from an EMBL/GenBank/DDBJ whole genome shotgun (WGS) entry which is preliminary data.</text>
</comment>
<dbReference type="Proteomes" id="UP000813444">
    <property type="component" value="Unassembled WGS sequence"/>
</dbReference>
<dbReference type="OrthoDB" id="3485856at2759"/>
<dbReference type="EMBL" id="JAGPNK010000043">
    <property type="protein sequence ID" value="KAH7302984.1"/>
    <property type="molecule type" value="Genomic_DNA"/>
</dbReference>
<evidence type="ECO:0000313" key="3">
    <source>
        <dbReference type="Proteomes" id="UP000813444"/>
    </source>
</evidence>
<name>A0A8K0S7Q4_9HYPO</name>
<sequence>MANEASVFTQGGQKAFANTPPERPSALPLTPPASVERSAPDRTVDDFVNILKNHRDSQLNVQESSAKLSPSQLDRLQAALNAEPSLGSYAEDKLRIDYDPKSRDLRIRMPSPIHEFLSASVADEIYENIKRIAAQGDATGEFAAQIRKGASSRIRLNQDTEEEGASDSGRVLQRHPDGQFQHRKAAYPGVVLEISYSQDGKDLGKLAWQYIQLSNGDIKVVIGIDVNDEPKPSTVSLWRADSICEHGEEVLDVKQEIADQVCNIAQLTGQI</sequence>
<feature type="compositionally biased region" description="Polar residues" evidence="1">
    <location>
        <begin position="1"/>
        <end position="12"/>
    </location>
</feature>
<accession>A0A8K0S7Q4</accession>
<proteinExistence type="predicted"/>
<feature type="region of interest" description="Disordered" evidence="1">
    <location>
        <begin position="1"/>
        <end position="42"/>
    </location>
</feature>
<protein>
    <submittedName>
        <fullName evidence="2">Uncharacterized protein</fullName>
    </submittedName>
</protein>